<accession>A0A3E0I0T0</accession>
<feature type="transmembrane region" description="Helical" evidence="1">
    <location>
        <begin position="246"/>
        <end position="266"/>
    </location>
</feature>
<evidence type="ECO:0000313" key="3">
    <source>
        <dbReference type="EMBL" id="REH52150.1"/>
    </source>
</evidence>
<feature type="transmembrane region" description="Helical" evidence="1">
    <location>
        <begin position="402"/>
        <end position="424"/>
    </location>
</feature>
<reference evidence="3 4" key="1">
    <citation type="submission" date="2018-08" db="EMBL/GenBank/DDBJ databases">
        <title>Genomic Encyclopedia of Archaeal and Bacterial Type Strains, Phase II (KMG-II): from individual species to whole genera.</title>
        <authorList>
            <person name="Goeker M."/>
        </authorList>
    </citation>
    <scope>NUCLEOTIDE SEQUENCE [LARGE SCALE GENOMIC DNA]</scope>
    <source>
        <strain evidence="3 4">DSM 45791</strain>
    </source>
</reference>
<dbReference type="InterPro" id="IPR018674">
    <property type="entry name" value="DUF2142_membrane"/>
</dbReference>
<dbReference type="AlphaFoldDB" id="A0A3E0I0T0"/>
<feature type="signal peptide" evidence="2">
    <location>
        <begin position="1"/>
        <end position="17"/>
    </location>
</feature>
<keyword evidence="1" id="KW-0472">Membrane</keyword>
<keyword evidence="4" id="KW-1185">Reference proteome</keyword>
<keyword evidence="1" id="KW-0812">Transmembrane</keyword>
<dbReference type="Pfam" id="PF09913">
    <property type="entry name" value="DUF2142"/>
    <property type="match status" value="1"/>
</dbReference>
<sequence>MLIFLGFALLGAAWAMAQPWDGAPDERAHMVRAVGVVSGQIAPDGWTAVGPVTQHVPSELKFDACFAFDPSKSAACLYDKQPIHGQMVNETTAAGRYQPLYYALVGWPLSWMPDNLGLTLSRLIGVLLSAGFVGFAALAVVRWVRRPLMLAGLLLAVTPEALSVIGEINPNGLEIASAVAMWAALIPLVFEDGPIDRRLVWLAGVAAAVLALVRPNGPLEVAEAAVAVLLFAGGTRLKRLFTSKKVWALIVGVGVAGVASGVWTLVLKANELLAVGGHNWTYAQALRVVIADRLPGYVEGMIGYFGYLDTELPATFYFVWLAVTGFIVLTAMVVGSRADRWRMILTVAVTFVPIAAGDVLTVHSLGMIMQGRYILPVSAGIVLMATHIISRSGAVSARHQRAAVGFVAGVVAFEQLWALMYAMIRFQHGLNSEIPLMNPLDGPWHPVIGSPATLALGVVGVAVLLVAVRTAKFTDATAIPTR</sequence>
<proteinExistence type="predicted"/>
<feature type="transmembrane region" description="Helical" evidence="1">
    <location>
        <begin position="444"/>
        <end position="468"/>
    </location>
</feature>
<feature type="transmembrane region" description="Helical" evidence="1">
    <location>
        <begin position="341"/>
        <end position="361"/>
    </location>
</feature>
<gene>
    <name evidence="3" type="ORF">BCF44_103601</name>
</gene>
<name>A0A3E0I0T0_9PSEU</name>
<comment type="caution">
    <text evidence="3">The sequence shown here is derived from an EMBL/GenBank/DDBJ whole genome shotgun (WGS) entry which is preliminary data.</text>
</comment>
<feature type="chain" id="PRO_5039082001" evidence="2">
    <location>
        <begin position="18"/>
        <end position="482"/>
    </location>
</feature>
<dbReference type="EMBL" id="QUNO01000003">
    <property type="protein sequence ID" value="REH52150.1"/>
    <property type="molecule type" value="Genomic_DNA"/>
</dbReference>
<evidence type="ECO:0000256" key="2">
    <source>
        <dbReference type="SAM" id="SignalP"/>
    </source>
</evidence>
<keyword evidence="2" id="KW-0732">Signal</keyword>
<feature type="transmembrane region" description="Helical" evidence="1">
    <location>
        <begin position="120"/>
        <end position="141"/>
    </location>
</feature>
<keyword evidence="1" id="KW-1133">Transmembrane helix</keyword>
<evidence type="ECO:0000313" key="4">
    <source>
        <dbReference type="Proteomes" id="UP000256269"/>
    </source>
</evidence>
<evidence type="ECO:0000256" key="1">
    <source>
        <dbReference type="SAM" id="Phobius"/>
    </source>
</evidence>
<dbReference type="Proteomes" id="UP000256269">
    <property type="component" value="Unassembled WGS sequence"/>
</dbReference>
<protein>
    <submittedName>
        <fullName evidence="3">Putative membrane protein DUF2142</fullName>
    </submittedName>
</protein>
<organism evidence="3 4">
    <name type="scientific">Kutzneria buriramensis</name>
    <dbReference type="NCBI Taxonomy" id="1045776"/>
    <lineage>
        <taxon>Bacteria</taxon>
        <taxon>Bacillati</taxon>
        <taxon>Actinomycetota</taxon>
        <taxon>Actinomycetes</taxon>
        <taxon>Pseudonocardiales</taxon>
        <taxon>Pseudonocardiaceae</taxon>
        <taxon>Kutzneria</taxon>
    </lineage>
</organism>
<feature type="transmembrane region" description="Helical" evidence="1">
    <location>
        <begin position="314"/>
        <end position="334"/>
    </location>
</feature>
<feature type="transmembrane region" description="Helical" evidence="1">
    <location>
        <begin position="373"/>
        <end position="390"/>
    </location>
</feature>